<dbReference type="GO" id="GO:0015562">
    <property type="term" value="F:efflux transmembrane transporter activity"/>
    <property type="evidence" value="ECO:0007669"/>
    <property type="project" value="InterPro"/>
</dbReference>
<evidence type="ECO:0000256" key="6">
    <source>
        <dbReference type="ARBA" id="ARBA00022692"/>
    </source>
</evidence>
<accession>A0A109W5W7</accession>
<dbReference type="FunFam" id="3.30.2090.10:FF:000002">
    <property type="entry name" value="Efflux pump membrane transporter"/>
    <property type="match status" value="1"/>
</dbReference>
<dbReference type="PANTHER" id="PTHR32063">
    <property type="match status" value="1"/>
</dbReference>
<feature type="transmembrane region" description="Helical" evidence="9">
    <location>
        <begin position="539"/>
        <end position="556"/>
    </location>
</feature>
<dbReference type="FunFam" id="3.30.2090.10:FF:000001">
    <property type="entry name" value="Efflux pump membrane transporter"/>
    <property type="match status" value="1"/>
</dbReference>
<dbReference type="SUPFAM" id="SSF82693">
    <property type="entry name" value="Multidrug efflux transporter AcrB pore domain, PN1, PN2, PC1 and PC2 subdomains"/>
    <property type="match status" value="4"/>
</dbReference>
<keyword evidence="4" id="KW-1003">Cell membrane</keyword>
<dbReference type="EMBL" id="CP014230">
    <property type="protein sequence ID" value="AMD92776.1"/>
    <property type="molecule type" value="Genomic_DNA"/>
</dbReference>
<dbReference type="FunFam" id="3.30.70.1430:FF:000001">
    <property type="entry name" value="Efflux pump membrane transporter"/>
    <property type="match status" value="1"/>
</dbReference>
<dbReference type="Gene3D" id="1.20.1640.10">
    <property type="entry name" value="Multidrug efflux transporter AcrB transmembrane domain"/>
    <property type="match status" value="2"/>
</dbReference>
<feature type="transmembrane region" description="Helical" evidence="9">
    <location>
        <begin position="921"/>
        <end position="945"/>
    </location>
</feature>
<feature type="transmembrane region" description="Helical" evidence="9">
    <location>
        <begin position="470"/>
        <end position="497"/>
    </location>
</feature>
<proteinExistence type="inferred from homology"/>
<dbReference type="SUPFAM" id="SSF82866">
    <property type="entry name" value="Multidrug efflux transporter AcrB transmembrane domain"/>
    <property type="match status" value="2"/>
</dbReference>
<keyword evidence="3" id="KW-0813">Transport</keyword>
<comment type="subcellular location">
    <subcellularLocation>
        <location evidence="1">Cell inner membrane</location>
        <topology evidence="1">Multi-pass membrane protein</topology>
    </subcellularLocation>
</comment>
<dbReference type="GO" id="GO:0005886">
    <property type="term" value="C:plasma membrane"/>
    <property type="evidence" value="ECO:0007669"/>
    <property type="project" value="UniProtKB-SubCell"/>
</dbReference>
<dbReference type="OrthoDB" id="9759330at2"/>
<feature type="transmembrane region" description="Helical" evidence="9">
    <location>
        <begin position="870"/>
        <end position="888"/>
    </location>
</feature>
<keyword evidence="7 9" id="KW-1133">Transmembrane helix</keyword>
<evidence type="ECO:0000256" key="2">
    <source>
        <dbReference type="ARBA" id="ARBA00010942"/>
    </source>
</evidence>
<dbReference type="NCBIfam" id="TIGR00915">
    <property type="entry name" value="2A0602"/>
    <property type="match status" value="1"/>
</dbReference>
<organism evidence="10 11">
    <name type="scientific">Desulfomicrobium orale DSM 12838</name>
    <dbReference type="NCBI Taxonomy" id="888061"/>
    <lineage>
        <taxon>Bacteria</taxon>
        <taxon>Pseudomonadati</taxon>
        <taxon>Thermodesulfobacteriota</taxon>
        <taxon>Desulfovibrionia</taxon>
        <taxon>Desulfovibrionales</taxon>
        <taxon>Desulfomicrobiaceae</taxon>
        <taxon>Desulfomicrobium</taxon>
    </lineage>
</organism>
<dbReference type="Proteomes" id="UP000063964">
    <property type="component" value="Chromosome"/>
</dbReference>
<evidence type="ECO:0000256" key="4">
    <source>
        <dbReference type="ARBA" id="ARBA00022475"/>
    </source>
</evidence>
<keyword evidence="5" id="KW-0997">Cell inner membrane</keyword>
<dbReference type="Gene3D" id="3.30.70.1440">
    <property type="entry name" value="Multidrug efflux transporter AcrB pore domain"/>
    <property type="match status" value="1"/>
</dbReference>
<evidence type="ECO:0000313" key="11">
    <source>
        <dbReference type="Proteomes" id="UP000063964"/>
    </source>
</evidence>
<keyword evidence="6 9" id="KW-0812">Transmembrane</keyword>
<dbReference type="Gene3D" id="3.30.70.1430">
    <property type="entry name" value="Multidrug efflux transporter AcrB pore domain"/>
    <property type="match status" value="2"/>
</dbReference>
<dbReference type="Gene3D" id="3.30.2090.10">
    <property type="entry name" value="Multidrug efflux transporter AcrB TolC docking domain, DN and DC subdomains"/>
    <property type="match status" value="2"/>
</dbReference>
<comment type="similarity">
    <text evidence="2">Belongs to the resistance-nodulation-cell division (RND) (TC 2.A.6) family.</text>
</comment>
<feature type="transmembrane region" description="Helical" evidence="9">
    <location>
        <begin position="12"/>
        <end position="33"/>
    </location>
</feature>
<dbReference type="KEGG" id="doa:AXF15_06440"/>
<dbReference type="PRINTS" id="PR00702">
    <property type="entry name" value="ACRIFLAVINRP"/>
</dbReference>
<evidence type="ECO:0000256" key="1">
    <source>
        <dbReference type="ARBA" id="ARBA00004429"/>
    </source>
</evidence>
<evidence type="ECO:0000256" key="7">
    <source>
        <dbReference type="ARBA" id="ARBA00022989"/>
    </source>
</evidence>
<feature type="transmembrane region" description="Helical" evidence="9">
    <location>
        <begin position="366"/>
        <end position="390"/>
    </location>
</feature>
<feature type="transmembrane region" description="Helical" evidence="9">
    <location>
        <begin position="998"/>
        <end position="1025"/>
    </location>
</feature>
<feature type="transmembrane region" description="Helical" evidence="9">
    <location>
        <begin position="895"/>
        <end position="915"/>
    </location>
</feature>
<sequence length="1049" mass="112619">MSHFFIDRPIFAWVLAIVVMLAGVLSIATLPIAQYPTIAPPAVRISAVYPGASAKTVEDSVTQVIEQKMKGLDGLAYMSSTSEATGASSITLTFDSKVNPDIAQVQVQNKLQLATALLPQEVQAQGISVTKAAMNFMAVIGFVSEDGSMTNVQLADYVAAHVQDGLSRVDGVGEVTLFGSQNAMRVWLDPDKLMSYGLTPANVRSAIRAQNVQISAGQLGGLPSVESQRINFTVIVQERLQTPEEFKNILLRVGADGAAVRLGDVARVELGAESAAVLSRYNGQPSAALAVRLATGANALTTIQGVWAYIDSIKGAFPEGLKVVDPYDTTPFVRISIKGVVTTLLEAVLLVFLVMFLFLQNFRATLIPTITVPVVLLGTFAVLAAFGYSINTLTMFGMVLAIGLLVDDAIVVVENVERIMHEDGLSPREATRLSMTQISGALVGVGLVLSAVFLPMAFFGGATGVIYRQFSITVASAMILSVLVALILTPALCATMLKPASHTQRRRGFFAWFNRFFERLTSGYQGLVGRLVRRWGRSMLAYMLIVAGMAFLILRLPTGFLPEEDQGILFVQVQMPTGATQPQTLEVIERVERYFLEKEKSGVASVLSVVGFSFSGQGQNMAMTFVRLKDWDSRKSPDLRAQAIGARAMGEFARYQDGLVYAFVPPAVMELGNALGFDFELQDMAGLGHEKLMAARNQLLGMAAQHPNLTGVRPNGLEDTPQYRIDIDWEKVGALGVAVSDVTDVVSTAWGSSYVNDFMDQGRIKKVIMQGDAPFRMMPEDLRLWHVRNSDGQMVPMSSMASSRWTMGSPRLERYNGMPAREILGAPAPGKSTGQAMAAMEELAGQLEEGIGYSWTGLSYQERQAGAQTLLLYSLSILVVFLSLAALYESWGLPASVIMVIPLGVVGALAAVTLRGFNNDVYFQVGLLTTIGLAAKNAILIVEFAKSLHESGMELVPAVVEAARQRLRPIIMTSLAFGLGVLPLAISSGAGSGGQNAIGTGVIGGTIASTILGSLLVPVFFVLVVRLSTSRRKTASNTRIIPGGRPCED</sequence>
<dbReference type="Gene3D" id="3.30.70.1320">
    <property type="entry name" value="Multidrug efflux transporter AcrB pore domain like"/>
    <property type="match status" value="1"/>
</dbReference>
<dbReference type="STRING" id="888061.AXF15_06440"/>
<dbReference type="Pfam" id="PF00873">
    <property type="entry name" value="ACR_tran"/>
    <property type="match status" value="1"/>
</dbReference>
<evidence type="ECO:0000313" key="10">
    <source>
        <dbReference type="EMBL" id="AMD92776.1"/>
    </source>
</evidence>
<dbReference type="RefSeq" id="WP_066604930.1">
    <property type="nucleotide sequence ID" value="NZ_CP014230.1"/>
</dbReference>
<dbReference type="FunFam" id="3.30.70.1430:FF:000002">
    <property type="entry name" value="Efflux pump membrane transporter"/>
    <property type="match status" value="1"/>
</dbReference>
<protein>
    <submittedName>
        <fullName evidence="10">Multidrug transporter</fullName>
    </submittedName>
</protein>
<dbReference type="FunFam" id="1.20.1640.10:FF:000001">
    <property type="entry name" value="Efflux pump membrane transporter"/>
    <property type="match status" value="1"/>
</dbReference>
<evidence type="ECO:0000256" key="5">
    <source>
        <dbReference type="ARBA" id="ARBA00022519"/>
    </source>
</evidence>
<evidence type="ECO:0000256" key="8">
    <source>
        <dbReference type="ARBA" id="ARBA00023136"/>
    </source>
</evidence>
<dbReference type="PANTHER" id="PTHR32063:SF13">
    <property type="entry name" value="MULTIDRUG EFFLUX PUMP SUBUNIT ACRB-RELATED"/>
    <property type="match status" value="1"/>
</dbReference>
<dbReference type="InterPro" id="IPR001036">
    <property type="entry name" value="Acrflvin-R"/>
</dbReference>
<dbReference type="NCBIfam" id="NF000282">
    <property type="entry name" value="RND_permease_1"/>
    <property type="match status" value="1"/>
</dbReference>
<keyword evidence="8 9" id="KW-0472">Membrane</keyword>
<dbReference type="AlphaFoldDB" id="A0A109W5W7"/>
<evidence type="ECO:0000256" key="3">
    <source>
        <dbReference type="ARBA" id="ARBA00022448"/>
    </source>
</evidence>
<dbReference type="SUPFAM" id="SSF82714">
    <property type="entry name" value="Multidrug efflux transporter AcrB TolC docking domain, DN and DC subdomains"/>
    <property type="match status" value="2"/>
</dbReference>
<feature type="transmembrane region" description="Helical" evidence="9">
    <location>
        <begin position="437"/>
        <end position="458"/>
    </location>
</feature>
<dbReference type="InterPro" id="IPR027463">
    <property type="entry name" value="AcrB_DN_DC_subdom"/>
</dbReference>
<dbReference type="GO" id="GO:0009636">
    <property type="term" value="P:response to toxic substance"/>
    <property type="evidence" value="ECO:0007669"/>
    <property type="project" value="UniProtKB-ARBA"/>
</dbReference>
<feature type="transmembrane region" description="Helical" evidence="9">
    <location>
        <begin position="339"/>
        <end position="359"/>
    </location>
</feature>
<dbReference type="GO" id="GO:0042910">
    <property type="term" value="F:xenobiotic transmembrane transporter activity"/>
    <property type="evidence" value="ECO:0007669"/>
    <property type="project" value="TreeGrafter"/>
</dbReference>
<reference evidence="11" key="1">
    <citation type="submission" date="2016-02" db="EMBL/GenBank/DDBJ databases">
        <authorList>
            <person name="Holder M.E."/>
            <person name="Ajami N.J."/>
            <person name="Petrosino J.F."/>
        </authorList>
    </citation>
    <scope>NUCLEOTIDE SEQUENCE [LARGE SCALE GENOMIC DNA]</scope>
    <source>
        <strain evidence="11">DSM 12838</strain>
    </source>
</reference>
<name>A0A109W5W7_9BACT</name>
<feature type="transmembrane region" description="Helical" evidence="9">
    <location>
        <begin position="966"/>
        <end position="986"/>
    </location>
</feature>
<keyword evidence="11" id="KW-1185">Reference proteome</keyword>
<dbReference type="InterPro" id="IPR004764">
    <property type="entry name" value="MdtF-like"/>
</dbReference>
<gene>
    <name evidence="10" type="ORF">AXF15_06440</name>
</gene>
<evidence type="ECO:0000256" key="9">
    <source>
        <dbReference type="SAM" id="Phobius"/>
    </source>
</evidence>